<name>A0A6A3M1S0_9STRA</name>
<evidence type="ECO:0000256" key="1">
    <source>
        <dbReference type="SAM" id="MobiDB-lite"/>
    </source>
</evidence>
<protein>
    <submittedName>
        <fullName evidence="2">Uncharacterized protein</fullName>
    </submittedName>
</protein>
<dbReference type="AlphaFoldDB" id="A0A6A3M1S0"/>
<feature type="compositionally biased region" description="Polar residues" evidence="1">
    <location>
        <begin position="85"/>
        <end position="94"/>
    </location>
</feature>
<organism evidence="2 3">
    <name type="scientific">Phytophthora rubi</name>
    <dbReference type="NCBI Taxonomy" id="129364"/>
    <lineage>
        <taxon>Eukaryota</taxon>
        <taxon>Sar</taxon>
        <taxon>Stramenopiles</taxon>
        <taxon>Oomycota</taxon>
        <taxon>Peronosporomycetes</taxon>
        <taxon>Peronosporales</taxon>
        <taxon>Peronosporaceae</taxon>
        <taxon>Phytophthora</taxon>
    </lineage>
</organism>
<sequence length="338" mass="36830">MAEEAARRARVTEARTQSKGPSAVAFAIEEGAVAVHAHIDGSDSAGATDVMEEKAAAVSERVRHSKKRSVSQAHKGEVEEADDVANSSVHNGHNSGAGKITGDAKKMDLEEVVEEDGNTEYVAVPPFQSEHKTWPLFEESLREYMHCTRQVYSGSSQIHVPPGFLINHFVICLPAEQARSSHHPTRQVSSRRLRLQLHLWIIATRWTRKTKNISTTTSSGKKGLVKVHNTQYVKGAANVVTNQLSTLNMVSAAMNTLSTQSMNYVTTTVLSAKCETGMTKNVLSVQNAVHESTFELSAQDVAGMILAIHVKKVELSAKAVKDTCMISTRVQVKSSTIE</sequence>
<accession>A0A6A3M1S0</accession>
<dbReference type="EMBL" id="QXFU01000658">
    <property type="protein sequence ID" value="KAE9025586.1"/>
    <property type="molecule type" value="Genomic_DNA"/>
</dbReference>
<feature type="compositionally biased region" description="Basic and acidic residues" evidence="1">
    <location>
        <begin position="1"/>
        <end position="13"/>
    </location>
</feature>
<proteinExistence type="predicted"/>
<dbReference type="Proteomes" id="UP000435112">
    <property type="component" value="Unassembled WGS sequence"/>
</dbReference>
<gene>
    <name evidence="2" type="ORF">PR002_g11154</name>
</gene>
<feature type="region of interest" description="Disordered" evidence="1">
    <location>
        <begin position="1"/>
        <end position="22"/>
    </location>
</feature>
<reference evidence="2 3" key="1">
    <citation type="submission" date="2018-09" db="EMBL/GenBank/DDBJ databases">
        <title>Genomic investigation of the strawberry pathogen Phytophthora fragariae indicates pathogenicity is determined by transcriptional variation in three key races.</title>
        <authorList>
            <person name="Adams T.M."/>
            <person name="Armitage A.D."/>
            <person name="Sobczyk M.K."/>
            <person name="Bates H.J."/>
            <person name="Dunwell J.M."/>
            <person name="Nellist C.F."/>
            <person name="Harrison R.J."/>
        </authorList>
    </citation>
    <scope>NUCLEOTIDE SEQUENCE [LARGE SCALE GENOMIC DNA]</scope>
    <source>
        <strain evidence="2 3">SCRP324</strain>
    </source>
</reference>
<comment type="caution">
    <text evidence="2">The sequence shown here is derived from an EMBL/GenBank/DDBJ whole genome shotgun (WGS) entry which is preliminary data.</text>
</comment>
<evidence type="ECO:0000313" key="3">
    <source>
        <dbReference type="Proteomes" id="UP000435112"/>
    </source>
</evidence>
<evidence type="ECO:0000313" key="2">
    <source>
        <dbReference type="EMBL" id="KAE9025586.1"/>
    </source>
</evidence>
<feature type="region of interest" description="Disordered" evidence="1">
    <location>
        <begin position="59"/>
        <end position="103"/>
    </location>
</feature>